<evidence type="ECO:0000313" key="2">
    <source>
        <dbReference type="EMBL" id="UPV75779.1"/>
    </source>
</evidence>
<dbReference type="KEGG" id="halx:M0R89_06895"/>
<keyword evidence="1" id="KW-1133">Transmembrane helix</keyword>
<accession>A0A8U0HY65</accession>
<name>A0A8U0HY65_9EURY</name>
<keyword evidence="1" id="KW-0472">Membrane</keyword>
<keyword evidence="1" id="KW-0812">Transmembrane</keyword>
<sequence length="78" mass="7727">MDEDVLATCGGAVVLAAFGLLAAGPLGMAFVGGFLLVLSIALSGAEEANDETPTRNCPDCGAVVDGESCDYCGRSLSA</sequence>
<proteinExistence type="predicted"/>
<feature type="transmembrane region" description="Helical" evidence="1">
    <location>
        <begin position="12"/>
        <end position="38"/>
    </location>
</feature>
<dbReference type="AlphaFoldDB" id="A0A8U0HY65"/>
<reference evidence="2 3" key="1">
    <citation type="submission" date="2022-04" db="EMBL/GenBank/DDBJ databases">
        <title>Diverse halophilic archaea isolated from saline environments.</title>
        <authorList>
            <person name="Cui H.-L."/>
        </authorList>
    </citation>
    <scope>NUCLEOTIDE SEQUENCE [LARGE SCALE GENOMIC DNA]</scope>
    <source>
        <strain evidence="2 3">XZYJT49</strain>
    </source>
</reference>
<evidence type="ECO:0000256" key="1">
    <source>
        <dbReference type="SAM" id="Phobius"/>
    </source>
</evidence>
<gene>
    <name evidence="2" type="ORF">M0R89_06895</name>
</gene>
<dbReference type="EMBL" id="CP096659">
    <property type="protein sequence ID" value="UPV75779.1"/>
    <property type="molecule type" value="Genomic_DNA"/>
</dbReference>
<protein>
    <submittedName>
        <fullName evidence="2">Uncharacterized protein</fullName>
    </submittedName>
</protein>
<organism evidence="2 3">
    <name type="scientific">Halorussus limi</name>
    <dbReference type="NCBI Taxonomy" id="2938695"/>
    <lineage>
        <taxon>Archaea</taxon>
        <taxon>Methanobacteriati</taxon>
        <taxon>Methanobacteriota</taxon>
        <taxon>Stenosarchaea group</taxon>
        <taxon>Halobacteria</taxon>
        <taxon>Halobacteriales</taxon>
        <taxon>Haladaptataceae</taxon>
        <taxon>Halorussus</taxon>
    </lineage>
</organism>
<keyword evidence="3" id="KW-1185">Reference proteome</keyword>
<dbReference type="RefSeq" id="WP_248651816.1">
    <property type="nucleotide sequence ID" value="NZ_CP096659.1"/>
</dbReference>
<evidence type="ECO:0000313" key="3">
    <source>
        <dbReference type="Proteomes" id="UP000830729"/>
    </source>
</evidence>
<dbReference type="Proteomes" id="UP000830729">
    <property type="component" value="Chromosome"/>
</dbReference>
<dbReference type="GeneID" id="72184912"/>